<reference evidence="3" key="1">
    <citation type="submission" date="2025-08" db="UniProtKB">
        <authorList>
            <consortium name="RefSeq"/>
        </authorList>
    </citation>
    <scope>IDENTIFICATION</scope>
    <source>
        <tissue evidence="3">Muscle</tissue>
    </source>
</reference>
<accession>A0A8B7SY81</accession>
<dbReference type="Proteomes" id="UP000694851">
    <property type="component" value="Unplaced"/>
</dbReference>
<evidence type="ECO:0000256" key="1">
    <source>
        <dbReference type="SAM" id="MobiDB-lite"/>
    </source>
</evidence>
<keyword evidence="2" id="KW-1185">Reference proteome</keyword>
<protein>
    <submittedName>
        <fullName evidence="3">Uncharacterized protein LOC109392902</fullName>
    </submittedName>
</protein>
<dbReference type="AlphaFoldDB" id="A0A8B7SY81"/>
<evidence type="ECO:0000313" key="3">
    <source>
        <dbReference type="RefSeq" id="XP_019517150.1"/>
    </source>
</evidence>
<organism evidence="2 3">
    <name type="scientific">Hipposideros armiger</name>
    <name type="common">Great Himalayan leaf-nosed bat</name>
    <dbReference type="NCBI Taxonomy" id="186990"/>
    <lineage>
        <taxon>Eukaryota</taxon>
        <taxon>Metazoa</taxon>
        <taxon>Chordata</taxon>
        <taxon>Craniata</taxon>
        <taxon>Vertebrata</taxon>
        <taxon>Euteleostomi</taxon>
        <taxon>Mammalia</taxon>
        <taxon>Eutheria</taxon>
        <taxon>Laurasiatheria</taxon>
        <taxon>Chiroptera</taxon>
        <taxon>Yinpterochiroptera</taxon>
        <taxon>Rhinolophoidea</taxon>
        <taxon>Hipposideridae</taxon>
        <taxon>Hipposideros</taxon>
    </lineage>
</organism>
<name>A0A8B7SY81_HIPAR</name>
<evidence type="ECO:0000313" key="2">
    <source>
        <dbReference type="Proteomes" id="UP000694851"/>
    </source>
</evidence>
<proteinExistence type="predicted"/>
<gene>
    <name evidence="3" type="primary">LOC109392902</name>
</gene>
<sequence>MPLRKTRRWTQIGSQCSVSQRSEGTVGMRAALHQASVFLVISSTAGSPILNSLLPEISEPSLKSSVSTPSVCIQVPTHRNFQELHGPIRMLASIPCSVTVLASPATNRGWRRKQVLVTRTWDGRDLGRKETPALTLLPRHWGARASFCKNSFFSSFRDHGAPALSVQPRPTGPRIPWEARGQKPEHHPSSPEESWLVPGAQRTAKGPDKLCMLMARGLRKQALCWGKAAAGAPALCWPWLDPEWMAAVLPLFQGRALDRMPPQAGPVLPQATLSHLCPARGDPGEHLLQAAHRLNIRANLDQQVLLKCANHLLFLSCF</sequence>
<dbReference type="KEGG" id="hai:109392902"/>
<feature type="compositionally biased region" description="Basic and acidic residues" evidence="1">
    <location>
        <begin position="180"/>
        <end position="190"/>
    </location>
</feature>
<feature type="region of interest" description="Disordered" evidence="1">
    <location>
        <begin position="163"/>
        <end position="196"/>
    </location>
</feature>
<dbReference type="RefSeq" id="XP_019517150.1">
    <property type="nucleotide sequence ID" value="XM_019661605.1"/>
</dbReference>
<dbReference type="GeneID" id="109392902"/>